<evidence type="ECO:0008006" key="4">
    <source>
        <dbReference type="Google" id="ProtNLM"/>
    </source>
</evidence>
<dbReference type="Proteomes" id="UP001054902">
    <property type="component" value="Unassembled WGS sequence"/>
</dbReference>
<sequence>MSHNESDTKKKLERQVQQLQSAIKELQSNGDTISRPKRDRNRIHVKEESDFIVELKRKNELLVQESKRLKNKLKSAAMTVWKLRNEIQSMKGRKTRLKLNEKGACSVGVGRGSVDFDEEKDIQHYHRTIRDLTNKIQQLSMENKRLLSGDDEQAIGADNIVFAQKNRIQRMEIEYATLEETSRIQLQVHQEVRAKLQECNNHIQDLKNEITRLKADSTLSLQYKEESKQYKLDMEELIEENNRLETKLANIIELPFFDTPAKVEQPSFQEQLDREELEGLKADIEFYKEKLRESTQENKSLESNLFTSQQENRLMSVVIDDLYEQLDRVEEELTNLQTASVTKIPSCSTCTQTEQNAVSESAEEHSKMRNFVHDIIRNFIGDAKEQQKLSFCESKEQNYSDDDSNIDKSDSQSIIVDAATRNDNASNKVFILTLKVINASIVGGNSCSRFILVLHIMNLEPLISIIEKGTKQPCILHTRNVMKEKWFTTKFEKSATICFEVFEVFNGTFTKIGNASVPLTEIDYVKYGMKTIRLDLLDRKGDQQGNITLEICREEFI</sequence>
<evidence type="ECO:0000256" key="1">
    <source>
        <dbReference type="SAM" id="Coils"/>
    </source>
</evidence>
<accession>A0AAD3H6N2</accession>
<keyword evidence="1" id="KW-0175">Coiled coil</keyword>
<name>A0AAD3H6N2_9STRA</name>
<evidence type="ECO:0000313" key="2">
    <source>
        <dbReference type="EMBL" id="GFH51963.1"/>
    </source>
</evidence>
<gene>
    <name evidence="2" type="ORF">CTEN210_08439</name>
</gene>
<proteinExistence type="predicted"/>
<keyword evidence="3" id="KW-1185">Reference proteome</keyword>
<dbReference type="EMBL" id="BLLK01000045">
    <property type="protein sequence ID" value="GFH51963.1"/>
    <property type="molecule type" value="Genomic_DNA"/>
</dbReference>
<organism evidence="2 3">
    <name type="scientific">Chaetoceros tenuissimus</name>
    <dbReference type="NCBI Taxonomy" id="426638"/>
    <lineage>
        <taxon>Eukaryota</taxon>
        <taxon>Sar</taxon>
        <taxon>Stramenopiles</taxon>
        <taxon>Ochrophyta</taxon>
        <taxon>Bacillariophyta</taxon>
        <taxon>Coscinodiscophyceae</taxon>
        <taxon>Chaetocerotophycidae</taxon>
        <taxon>Chaetocerotales</taxon>
        <taxon>Chaetocerotaceae</taxon>
        <taxon>Chaetoceros</taxon>
    </lineage>
</organism>
<dbReference type="AlphaFoldDB" id="A0AAD3H6N2"/>
<evidence type="ECO:0000313" key="3">
    <source>
        <dbReference type="Proteomes" id="UP001054902"/>
    </source>
</evidence>
<comment type="caution">
    <text evidence="2">The sequence shown here is derived from an EMBL/GenBank/DDBJ whole genome shotgun (WGS) entry which is preliminary data.</text>
</comment>
<feature type="coiled-coil region" evidence="1">
    <location>
        <begin position="122"/>
        <end position="339"/>
    </location>
</feature>
<protein>
    <recommendedName>
        <fullName evidence="4">C2 domain-containing protein</fullName>
    </recommendedName>
</protein>
<reference evidence="2 3" key="1">
    <citation type="journal article" date="2021" name="Sci. Rep.">
        <title>The genome of the diatom Chaetoceros tenuissimus carries an ancient integrated fragment of an extant virus.</title>
        <authorList>
            <person name="Hongo Y."/>
            <person name="Kimura K."/>
            <person name="Takaki Y."/>
            <person name="Yoshida Y."/>
            <person name="Baba S."/>
            <person name="Kobayashi G."/>
            <person name="Nagasaki K."/>
            <person name="Hano T."/>
            <person name="Tomaru Y."/>
        </authorList>
    </citation>
    <scope>NUCLEOTIDE SEQUENCE [LARGE SCALE GENOMIC DNA]</scope>
    <source>
        <strain evidence="2 3">NIES-3715</strain>
    </source>
</reference>
<feature type="coiled-coil region" evidence="1">
    <location>
        <begin position="2"/>
        <end position="72"/>
    </location>
</feature>